<dbReference type="PANTHER" id="PTHR43201:SF5">
    <property type="entry name" value="MEDIUM-CHAIN ACYL-COA LIGASE ACSF2, MITOCHONDRIAL"/>
    <property type="match status" value="1"/>
</dbReference>
<dbReference type="Pfam" id="PF13193">
    <property type="entry name" value="AMP-binding_C"/>
    <property type="match status" value="1"/>
</dbReference>
<dbReference type="KEGG" id="dwd:DSCW_45720"/>
<dbReference type="EMBL" id="AP021875">
    <property type="protein sequence ID" value="BBO77155.1"/>
    <property type="molecule type" value="Genomic_DNA"/>
</dbReference>
<feature type="domain" description="AMP-binding enzyme C-terminal" evidence="4">
    <location>
        <begin position="466"/>
        <end position="543"/>
    </location>
</feature>
<evidence type="ECO:0000256" key="2">
    <source>
        <dbReference type="ARBA" id="ARBA00022598"/>
    </source>
</evidence>
<dbReference type="InterPro" id="IPR045851">
    <property type="entry name" value="AMP-bd_C_sf"/>
</dbReference>
<dbReference type="GO" id="GO:0006631">
    <property type="term" value="P:fatty acid metabolic process"/>
    <property type="evidence" value="ECO:0007669"/>
    <property type="project" value="TreeGrafter"/>
</dbReference>
<dbReference type="SUPFAM" id="SSF56801">
    <property type="entry name" value="Acetyl-CoA synthetase-like"/>
    <property type="match status" value="1"/>
</dbReference>
<name>A0A5K7Z8X7_9BACT</name>
<dbReference type="Gene3D" id="3.40.50.12780">
    <property type="entry name" value="N-terminal domain of ligase-like"/>
    <property type="match status" value="1"/>
</dbReference>
<dbReference type="AlphaFoldDB" id="A0A5K7Z8X7"/>
<dbReference type="InterPro" id="IPR025110">
    <property type="entry name" value="AMP-bd_C"/>
</dbReference>
<evidence type="ECO:0000313" key="5">
    <source>
        <dbReference type="EMBL" id="BBO77155.1"/>
    </source>
</evidence>
<keyword evidence="6" id="KW-1185">Reference proteome</keyword>
<dbReference type="InterPro" id="IPR042099">
    <property type="entry name" value="ANL_N_sf"/>
</dbReference>
<dbReference type="GO" id="GO:0031956">
    <property type="term" value="F:medium-chain fatty acid-CoA ligase activity"/>
    <property type="evidence" value="ECO:0007669"/>
    <property type="project" value="TreeGrafter"/>
</dbReference>
<comment type="similarity">
    <text evidence="1">Belongs to the ATP-dependent AMP-binding enzyme family.</text>
</comment>
<evidence type="ECO:0000256" key="1">
    <source>
        <dbReference type="ARBA" id="ARBA00006432"/>
    </source>
</evidence>
<keyword evidence="2" id="KW-0436">Ligase</keyword>
<protein>
    <submittedName>
        <fullName evidence="5">AMP-binding protein</fullName>
    </submittedName>
</protein>
<reference evidence="5 6" key="1">
    <citation type="submission" date="2019-11" db="EMBL/GenBank/DDBJ databases">
        <title>Comparative genomics of hydrocarbon-degrading Desulfosarcina strains.</title>
        <authorList>
            <person name="Watanabe M."/>
            <person name="Kojima H."/>
            <person name="Fukui M."/>
        </authorList>
    </citation>
    <scope>NUCLEOTIDE SEQUENCE [LARGE SCALE GENOMIC DNA]</scope>
    <source>
        <strain evidence="5 6">PP31</strain>
    </source>
</reference>
<dbReference type="InterPro" id="IPR000873">
    <property type="entry name" value="AMP-dep_synth/lig_dom"/>
</dbReference>
<dbReference type="PANTHER" id="PTHR43201">
    <property type="entry name" value="ACYL-COA SYNTHETASE"/>
    <property type="match status" value="1"/>
</dbReference>
<dbReference type="InterPro" id="IPR020845">
    <property type="entry name" value="AMP-binding_CS"/>
</dbReference>
<evidence type="ECO:0000259" key="4">
    <source>
        <dbReference type="Pfam" id="PF13193"/>
    </source>
</evidence>
<accession>A0A5K7Z8X7</accession>
<dbReference type="Gene3D" id="3.30.300.30">
    <property type="match status" value="1"/>
</dbReference>
<evidence type="ECO:0000313" key="6">
    <source>
        <dbReference type="Proteomes" id="UP000427769"/>
    </source>
</evidence>
<organism evidence="5 6">
    <name type="scientific">Desulfosarcina widdelii</name>
    <dbReference type="NCBI Taxonomy" id="947919"/>
    <lineage>
        <taxon>Bacteria</taxon>
        <taxon>Pseudomonadati</taxon>
        <taxon>Thermodesulfobacteriota</taxon>
        <taxon>Desulfobacteria</taxon>
        <taxon>Desulfobacterales</taxon>
        <taxon>Desulfosarcinaceae</taxon>
        <taxon>Desulfosarcina</taxon>
    </lineage>
</organism>
<dbReference type="PROSITE" id="PS00455">
    <property type="entry name" value="AMP_BINDING"/>
    <property type="match status" value="1"/>
</dbReference>
<sequence length="569" mass="63187">MNAMKELPLLNDYIDYWAERKPDQAAMIQHEDGKTVSYRQFRTFIDYFALRLLDMGIQKGDRVATQLVLVPEHVMLMYACFKIGAIIAPLDLRLKKEEVVRDINKIAPKAFFFLGNTPVTDFREIGRAVKASCPGVDHLVQFTPDPKPGDIIEGAIGITEMMRKGRLIRLKLADLFLGRLKKACAHIDARTPALIIYTTGTTGEPKPAVLCHKNIIVQNRILERGVGLADPDDGPAYVTLINLPPSHVGCVTETMMTTFFKGGTAVLLRIFDVEATLAAIEKHNVTLLGQIPTQFRMLWNHPDYSSYDLSSLKYVAYAGSAGDTAFLTRLSVMAPAFGTGLGMTENAGFATFTPPGISVEEMAGQVGRAFPDLADVTIRRPMTPDGRAGEEMPIGETGEICYHPPIVFLGYFNQPEETARAISKEGILYTGDLGYFKDMGSYQALYLSGRRKFVIKQKGYNVFPNEVEEHIARLDGVSMVDVIGVKHALFDEGIFAFVRLQPGAELTADQLMDHCKAIAAYKRPQHIEIWPHDKEFPLTRSAKIDKLQLADMAADVVERLRQAGRWDAA</sequence>
<feature type="domain" description="AMP-dependent synthetase/ligase" evidence="3">
    <location>
        <begin position="16"/>
        <end position="412"/>
    </location>
</feature>
<gene>
    <name evidence="5" type="ORF">DSCW_45720</name>
</gene>
<dbReference type="OrthoDB" id="9803968at2"/>
<dbReference type="Pfam" id="PF00501">
    <property type="entry name" value="AMP-binding"/>
    <property type="match status" value="1"/>
</dbReference>
<evidence type="ECO:0000259" key="3">
    <source>
        <dbReference type="Pfam" id="PF00501"/>
    </source>
</evidence>
<dbReference type="Proteomes" id="UP000427769">
    <property type="component" value="Chromosome"/>
</dbReference>
<proteinExistence type="inferred from homology"/>